<gene>
    <name evidence="2" type="primary">LOC119642064</name>
</gene>
<protein>
    <submittedName>
        <fullName evidence="2">Uncharacterized protein LOC119642064</fullName>
    </submittedName>
</protein>
<dbReference type="KEGG" id="gfs:119642064"/>
<dbReference type="PANTHER" id="PTHR47331:SF5">
    <property type="entry name" value="RIBONUCLEASE H"/>
    <property type="match status" value="1"/>
</dbReference>
<dbReference type="Proteomes" id="UP000092443">
    <property type="component" value="Unplaced"/>
</dbReference>
<dbReference type="AlphaFoldDB" id="A0A9C5ZI31"/>
<dbReference type="RefSeq" id="XP_037896964.1">
    <property type="nucleotide sequence ID" value="XM_038041036.1"/>
</dbReference>
<accession>A0A9C5ZI31</accession>
<reference evidence="2" key="1">
    <citation type="submission" date="2025-08" db="UniProtKB">
        <authorList>
            <consortium name="RefSeq"/>
        </authorList>
    </citation>
    <scope>IDENTIFICATION</scope>
    <source>
        <tissue evidence="2">Whole body pupa</tissue>
    </source>
</reference>
<evidence type="ECO:0000313" key="2">
    <source>
        <dbReference type="RefSeq" id="XP_037896964.1"/>
    </source>
</evidence>
<sequence>MKTLTPLLKKKIDISNWNKPEHIPLADERFNIPQRVDMVLCVDIFFDILENGKIALGRNRPILTNTRLGWIFAGTLPHHANSIAYVKCNALQMSNVQQNNHLSDAIKAFWEIESFKECSPKLSQEEEQSELHFQNNFTRLPDGRFGVKLPFKSSISLLGKSYAIAFKRFLALERKFETNEQLRSDYTKFINEYIQLSHMEIVQSFDFSQSHYVLPHHCPNKLSSSTIKLRVVFDASS</sequence>
<evidence type="ECO:0000313" key="1">
    <source>
        <dbReference type="Proteomes" id="UP000092443"/>
    </source>
</evidence>
<name>A0A9C5ZI31_9MUSC</name>
<proteinExistence type="predicted"/>
<dbReference type="PANTHER" id="PTHR47331">
    <property type="entry name" value="PHD-TYPE DOMAIN-CONTAINING PROTEIN"/>
    <property type="match status" value="1"/>
</dbReference>
<dbReference type="GeneID" id="119642064"/>
<organism evidence="1 2">
    <name type="scientific">Glossina fuscipes</name>
    <dbReference type="NCBI Taxonomy" id="7396"/>
    <lineage>
        <taxon>Eukaryota</taxon>
        <taxon>Metazoa</taxon>
        <taxon>Ecdysozoa</taxon>
        <taxon>Arthropoda</taxon>
        <taxon>Hexapoda</taxon>
        <taxon>Insecta</taxon>
        <taxon>Pterygota</taxon>
        <taxon>Neoptera</taxon>
        <taxon>Endopterygota</taxon>
        <taxon>Diptera</taxon>
        <taxon>Brachycera</taxon>
        <taxon>Muscomorpha</taxon>
        <taxon>Hippoboscoidea</taxon>
        <taxon>Glossinidae</taxon>
        <taxon>Glossina</taxon>
    </lineage>
</organism>
<keyword evidence="1" id="KW-1185">Reference proteome</keyword>